<feature type="compositionally biased region" description="Low complexity" evidence="1">
    <location>
        <begin position="134"/>
        <end position="148"/>
    </location>
</feature>
<dbReference type="AlphaFoldDB" id="A0A9P3G7F1"/>
<comment type="caution">
    <text evidence="3">The sequence shown here is derived from an EMBL/GenBank/DDBJ whole genome shotgun (WGS) entry which is preliminary data.</text>
</comment>
<feature type="transmembrane region" description="Helical" evidence="2">
    <location>
        <begin position="155"/>
        <end position="177"/>
    </location>
</feature>
<dbReference type="PANTHER" id="PTHR34144">
    <property type="entry name" value="CHROMOSOME 8, WHOLE GENOME SHOTGUN SEQUENCE"/>
    <property type="match status" value="1"/>
</dbReference>
<feature type="transmembrane region" description="Helical" evidence="2">
    <location>
        <begin position="21"/>
        <end position="48"/>
    </location>
</feature>
<keyword evidence="2" id="KW-1133">Transmembrane helix</keyword>
<dbReference type="InterPro" id="IPR021047">
    <property type="entry name" value="Mannosyltransferase_CMT1"/>
</dbReference>
<dbReference type="Proteomes" id="UP000703269">
    <property type="component" value="Unassembled WGS sequence"/>
</dbReference>
<evidence type="ECO:0000313" key="4">
    <source>
        <dbReference type="Proteomes" id="UP000703269"/>
    </source>
</evidence>
<dbReference type="EMBL" id="BPQB01000013">
    <property type="protein sequence ID" value="GJE89691.1"/>
    <property type="molecule type" value="Genomic_DNA"/>
</dbReference>
<proteinExistence type="predicted"/>
<feature type="transmembrane region" description="Helical" evidence="2">
    <location>
        <begin position="68"/>
        <end position="94"/>
    </location>
</feature>
<evidence type="ECO:0000256" key="2">
    <source>
        <dbReference type="SAM" id="Phobius"/>
    </source>
</evidence>
<evidence type="ECO:0000313" key="3">
    <source>
        <dbReference type="EMBL" id="GJE89691.1"/>
    </source>
</evidence>
<name>A0A9P3G7F1_9APHY</name>
<evidence type="ECO:0000256" key="1">
    <source>
        <dbReference type="SAM" id="MobiDB-lite"/>
    </source>
</evidence>
<keyword evidence="4" id="KW-1185">Reference proteome</keyword>
<feature type="region of interest" description="Disordered" evidence="1">
    <location>
        <begin position="129"/>
        <end position="150"/>
    </location>
</feature>
<dbReference type="Pfam" id="PF11735">
    <property type="entry name" value="CAP59_mtransfer"/>
    <property type="match status" value="1"/>
</dbReference>
<dbReference type="OrthoDB" id="262547at2759"/>
<accession>A0A9P3G7F1</accession>
<sequence length="556" mass="63809">MTPSFFLRRIQDRLYWTVRRGGRFFLSVLRFPGVSEVITFAILCRYAVSKWCDKYCGTWDPGFPKLWTAWVLVLLVIPVFALVQLVWMVGYEAVVWAVNRKSRRGASNARRTSYDVEDAGYMLLRQQEGEGAASTTPPGSPRTSSPSRRQSKRTACSWVSSVFWWIRIVAYVVLILVGHNQYKNYEQPNDIRWRPAVQEALAHKNPDPTGYAKGEKIFIAAALYNNQDVLPYWTRTMLDVITYLGTNNVYVSVVESNSDDRTPDLLRELDAALAQRNVRRRILISDTAVPRPPDMAWNNRIDFLAAVRNRALEPLVEQGGYDKVVFSNDIFIEPESVVELLETADGNYDMACALDFGHFGAYDMWVLRDRIGHLAAGIWPYFFDAADYQAMKQDAPVPVFSCWNGIVAFVADPMIPVHLRSNHTLSTSPLPRLPPATHPLAGTVGASPAVTPPLHFRSAPRGEGCFHSESFLLPYDMRRIMGLERVFVNPRVTTAYAWHFYVWFKYVLRHPLVKWFVERVYDGAWMQYARMIVGDDDKVYTWDGGDCHPWWYGDWW</sequence>
<keyword evidence="2" id="KW-0472">Membrane</keyword>
<protein>
    <submittedName>
        <fullName evidence="3">Glycosyltransferase family 69 protein</fullName>
    </submittedName>
</protein>
<gene>
    <name evidence="3" type="ORF">PsYK624_057970</name>
</gene>
<reference evidence="3 4" key="1">
    <citation type="submission" date="2021-08" db="EMBL/GenBank/DDBJ databases">
        <title>Draft Genome Sequence of Phanerochaete sordida strain YK-624.</title>
        <authorList>
            <person name="Mori T."/>
            <person name="Dohra H."/>
            <person name="Suzuki T."/>
            <person name="Kawagishi H."/>
            <person name="Hirai H."/>
        </authorList>
    </citation>
    <scope>NUCLEOTIDE SEQUENCE [LARGE SCALE GENOMIC DNA]</scope>
    <source>
        <strain evidence="3 4">YK-624</strain>
    </source>
</reference>
<keyword evidence="2" id="KW-0812">Transmembrane</keyword>
<organism evidence="3 4">
    <name type="scientific">Phanerochaete sordida</name>
    <dbReference type="NCBI Taxonomy" id="48140"/>
    <lineage>
        <taxon>Eukaryota</taxon>
        <taxon>Fungi</taxon>
        <taxon>Dikarya</taxon>
        <taxon>Basidiomycota</taxon>
        <taxon>Agaricomycotina</taxon>
        <taxon>Agaricomycetes</taxon>
        <taxon>Polyporales</taxon>
        <taxon>Phanerochaetaceae</taxon>
        <taxon>Phanerochaete</taxon>
    </lineage>
</organism>
<dbReference type="PANTHER" id="PTHR34144:SF7">
    <property type="entry name" value="EXPORT PROTEIN (CAP59), PUTATIVE (AFU_ORTHOLOGUE AFUA_7G05020)-RELATED"/>
    <property type="match status" value="1"/>
</dbReference>